<dbReference type="GO" id="GO:0006310">
    <property type="term" value="P:DNA recombination"/>
    <property type="evidence" value="ECO:0007669"/>
    <property type="project" value="UniProtKB-KW"/>
</dbReference>
<evidence type="ECO:0000259" key="2">
    <source>
        <dbReference type="Pfam" id="PF00589"/>
    </source>
</evidence>
<protein>
    <recommendedName>
        <fullName evidence="2">Tyr recombinase domain-containing protein</fullName>
    </recommendedName>
</protein>
<name>A0A7M7QJQ6_NASVI</name>
<dbReference type="GO" id="GO:0003677">
    <property type="term" value="F:DNA binding"/>
    <property type="evidence" value="ECO:0007669"/>
    <property type="project" value="InterPro"/>
</dbReference>
<sequence>MNSQILKCKILKIWATVSINETKNDKRRQFIIGEHFYDKVKKYISLRPSDLSSDMFFIQYQKGKCVHQVIDLQDANRYTGHCFRRTGATLLSDSSANITMLKQLGRWKSTNIAQDYVENSMKNREKIYESIIHASVPNTHSVLLQCQPSTSKNSSSKIIANGSALSEAVDDDVFDDIEISEQDLIAIDQISKKKK</sequence>
<organism evidence="3 4">
    <name type="scientific">Nasonia vitripennis</name>
    <name type="common">Parasitic wasp</name>
    <dbReference type="NCBI Taxonomy" id="7425"/>
    <lineage>
        <taxon>Eukaryota</taxon>
        <taxon>Metazoa</taxon>
        <taxon>Ecdysozoa</taxon>
        <taxon>Arthropoda</taxon>
        <taxon>Hexapoda</taxon>
        <taxon>Insecta</taxon>
        <taxon>Pterygota</taxon>
        <taxon>Neoptera</taxon>
        <taxon>Endopterygota</taxon>
        <taxon>Hymenoptera</taxon>
        <taxon>Apocrita</taxon>
        <taxon>Proctotrupomorpha</taxon>
        <taxon>Chalcidoidea</taxon>
        <taxon>Pteromalidae</taxon>
        <taxon>Pteromalinae</taxon>
        <taxon>Nasonia</taxon>
    </lineage>
</organism>
<proteinExistence type="predicted"/>
<accession>A0A7M7QJQ6</accession>
<dbReference type="GO" id="GO:0015074">
    <property type="term" value="P:DNA integration"/>
    <property type="evidence" value="ECO:0007669"/>
    <property type="project" value="InterPro"/>
</dbReference>
<dbReference type="SUPFAM" id="SSF56349">
    <property type="entry name" value="DNA breaking-rejoining enzymes"/>
    <property type="match status" value="1"/>
</dbReference>
<dbReference type="InterPro" id="IPR002104">
    <property type="entry name" value="Integrase_catalytic"/>
</dbReference>
<dbReference type="RefSeq" id="XP_031788817.1">
    <property type="nucleotide sequence ID" value="XM_031932957.2"/>
</dbReference>
<dbReference type="AlphaFoldDB" id="A0A7M7QJQ6"/>
<dbReference type="InterPro" id="IPR011010">
    <property type="entry name" value="DNA_brk_join_enz"/>
</dbReference>
<keyword evidence="1" id="KW-0233">DNA recombination</keyword>
<feature type="domain" description="Tyr recombinase" evidence="2">
    <location>
        <begin position="16"/>
        <end position="121"/>
    </location>
</feature>
<reference evidence="3" key="1">
    <citation type="submission" date="2021-01" db="UniProtKB">
        <authorList>
            <consortium name="EnsemblMetazoa"/>
        </authorList>
    </citation>
    <scope>IDENTIFICATION</scope>
</reference>
<dbReference type="InterPro" id="IPR013762">
    <property type="entry name" value="Integrase-like_cat_sf"/>
</dbReference>
<dbReference type="GeneID" id="100679699"/>
<dbReference type="Proteomes" id="UP000002358">
    <property type="component" value="Chromosome 5"/>
</dbReference>
<dbReference type="Gene3D" id="1.10.443.10">
    <property type="entry name" value="Intergrase catalytic core"/>
    <property type="match status" value="1"/>
</dbReference>
<dbReference type="EnsemblMetazoa" id="XM_031932957">
    <property type="protein sequence ID" value="XP_031788817"/>
    <property type="gene ID" value="LOC100679699"/>
</dbReference>
<keyword evidence="4" id="KW-1185">Reference proteome</keyword>
<evidence type="ECO:0000313" key="4">
    <source>
        <dbReference type="Proteomes" id="UP000002358"/>
    </source>
</evidence>
<evidence type="ECO:0000313" key="3">
    <source>
        <dbReference type="EnsemblMetazoa" id="XP_031788817"/>
    </source>
</evidence>
<dbReference type="Pfam" id="PF00589">
    <property type="entry name" value="Phage_integrase"/>
    <property type="match status" value="1"/>
</dbReference>
<evidence type="ECO:0000256" key="1">
    <source>
        <dbReference type="ARBA" id="ARBA00023172"/>
    </source>
</evidence>